<keyword evidence="2" id="KW-0378">Hydrolase</keyword>
<evidence type="ECO:0000313" key="4">
    <source>
        <dbReference type="EMBL" id="OGD13370.1"/>
    </source>
</evidence>
<dbReference type="GO" id="GO:0006046">
    <property type="term" value="P:N-acetylglucosamine catabolic process"/>
    <property type="evidence" value="ECO:0007669"/>
    <property type="project" value="TreeGrafter"/>
</dbReference>
<evidence type="ECO:0000259" key="3">
    <source>
        <dbReference type="Pfam" id="PF01979"/>
    </source>
</evidence>
<evidence type="ECO:0000313" key="5">
    <source>
        <dbReference type="Proteomes" id="UP000177701"/>
    </source>
</evidence>
<sequence length="459" mass="49690">MRVTIQNASIVIPHKDLILNHSSMIIENGLIIKIAEGVKYSYDPKANTIIDAKGGFLIPGIINHHAHGVSLGPLFSAGNPAPPMELIISNLNKHLLHGTTTILNEDGFATIEETEIMNKLHPIKIKSATSHTPLNIQAAEITDGTGLNYFHKELTVKTMLERGAVALGEIGGGDTLGGGGACYNLLPKTVEAKTGKRINASEAEKLMWAVLGRYIDISVTDREKVDMVLEEIGLKGLISIDDAINIILKDVYAPVKTGRDGIREAADLALQYDMPVVIHNAAGCKEVVFEVAEKLGSKLIAAHSSHPSFTKDEIVENIKKLKSFGAIIDVCCGDYFGAKNLCPPEYLDIALNLIEEGLVDLISTDFMAGNWDPIILFIEEAVNKKKITLTKALVMTSCNVVKTIPKLAINTGFIEEGKAADLVVLEPDTISKVQHVLIDGIPVVSNGEIKAPKANWLWY</sequence>
<dbReference type="InterPro" id="IPR006680">
    <property type="entry name" value="Amidohydro-rel"/>
</dbReference>
<comment type="similarity">
    <text evidence="1">Belongs to the metallo-dependent hydrolases superfamily. NagA family.</text>
</comment>
<gene>
    <name evidence="4" type="ORF">A2V47_05355</name>
</gene>
<dbReference type="Proteomes" id="UP000177701">
    <property type="component" value="Unassembled WGS sequence"/>
</dbReference>
<dbReference type="Pfam" id="PF01979">
    <property type="entry name" value="Amidohydro_1"/>
    <property type="match status" value="1"/>
</dbReference>
<accession>A0A1F5A4A2</accession>
<dbReference type="PANTHER" id="PTHR11113:SF14">
    <property type="entry name" value="N-ACETYLGLUCOSAMINE-6-PHOSPHATE DEACETYLASE"/>
    <property type="match status" value="1"/>
</dbReference>
<organism evidence="4 5">
    <name type="scientific">Candidatus Sediminicultor quintus</name>
    <dbReference type="NCBI Taxonomy" id="1797291"/>
    <lineage>
        <taxon>Bacteria</taxon>
        <taxon>Pseudomonadati</taxon>
        <taxon>Atribacterota</taxon>
        <taxon>Candidatus Phoenicimicrobiia</taxon>
        <taxon>Candidatus Pheonicimicrobiales</taxon>
        <taxon>Candidatus Phoenicimicrobiaceae</taxon>
        <taxon>Candidatus Sediminicultor</taxon>
    </lineage>
</organism>
<dbReference type="SUPFAM" id="SSF51338">
    <property type="entry name" value="Composite domain of metallo-dependent hydrolases"/>
    <property type="match status" value="1"/>
</dbReference>
<dbReference type="SUPFAM" id="SSF51556">
    <property type="entry name" value="Metallo-dependent hydrolases"/>
    <property type="match status" value="1"/>
</dbReference>
<dbReference type="PANTHER" id="PTHR11113">
    <property type="entry name" value="N-ACETYLGLUCOSAMINE-6-PHOSPHATE DEACETYLASE"/>
    <property type="match status" value="1"/>
</dbReference>
<reference evidence="4 5" key="1">
    <citation type="journal article" date="2016" name="Nat. Commun.">
        <title>Thousands of microbial genomes shed light on interconnected biogeochemical processes in an aquifer system.</title>
        <authorList>
            <person name="Anantharaman K."/>
            <person name="Brown C.T."/>
            <person name="Hug L.A."/>
            <person name="Sharon I."/>
            <person name="Castelle C.J."/>
            <person name="Probst A.J."/>
            <person name="Thomas B.C."/>
            <person name="Singh A."/>
            <person name="Wilkins M.J."/>
            <person name="Karaoz U."/>
            <person name="Brodie E.L."/>
            <person name="Williams K.H."/>
            <person name="Hubbard S.S."/>
            <person name="Banfield J.F."/>
        </authorList>
    </citation>
    <scope>NUCLEOTIDE SEQUENCE [LARGE SCALE GENOMIC DNA]</scope>
</reference>
<dbReference type="InterPro" id="IPR032466">
    <property type="entry name" value="Metal_Hydrolase"/>
</dbReference>
<dbReference type="GO" id="GO:0008448">
    <property type="term" value="F:N-acetylglucosamine-6-phosphate deacetylase activity"/>
    <property type="evidence" value="ECO:0007669"/>
    <property type="project" value="TreeGrafter"/>
</dbReference>
<dbReference type="EMBL" id="MEYH01000112">
    <property type="protein sequence ID" value="OGD13370.1"/>
    <property type="molecule type" value="Genomic_DNA"/>
</dbReference>
<dbReference type="InterPro" id="IPR011059">
    <property type="entry name" value="Metal-dep_hydrolase_composite"/>
</dbReference>
<name>A0A1F5A4A2_9BACT</name>
<evidence type="ECO:0000256" key="1">
    <source>
        <dbReference type="ARBA" id="ARBA00010716"/>
    </source>
</evidence>
<dbReference type="Gene3D" id="2.30.40.10">
    <property type="entry name" value="Urease, subunit C, domain 1"/>
    <property type="match status" value="2"/>
</dbReference>
<feature type="domain" description="Amidohydrolase-related" evidence="3">
    <location>
        <begin position="252"/>
        <end position="439"/>
    </location>
</feature>
<proteinExistence type="inferred from homology"/>
<comment type="caution">
    <text evidence="4">The sequence shown here is derived from an EMBL/GenBank/DDBJ whole genome shotgun (WGS) entry which is preliminary data.</text>
</comment>
<evidence type="ECO:0000256" key="2">
    <source>
        <dbReference type="ARBA" id="ARBA00022801"/>
    </source>
</evidence>
<protein>
    <recommendedName>
        <fullName evidence="3">Amidohydrolase-related domain-containing protein</fullName>
    </recommendedName>
</protein>
<dbReference type="AlphaFoldDB" id="A0A1F5A4A2"/>
<dbReference type="STRING" id="1797291.A2V47_05355"/>